<evidence type="ECO:0000256" key="5">
    <source>
        <dbReference type="ARBA" id="ARBA00023026"/>
    </source>
</evidence>
<dbReference type="Proteomes" id="UP000885336">
    <property type="component" value="Unassembled WGS sequence"/>
</dbReference>
<dbReference type="InterPro" id="IPR016018">
    <property type="entry name" value="SopE_N_dom"/>
</dbReference>
<gene>
    <name evidence="9" type="ORF">CHC34_12620</name>
    <name evidence="10" type="ORF">EE393_23970</name>
    <name evidence="11" type="ORF">FJR63_06865</name>
</gene>
<dbReference type="Gene3D" id="1.10.4120.10">
    <property type="entry name" value="SopE-like, GEF domain"/>
    <property type="match status" value="1"/>
</dbReference>
<evidence type="ECO:0000256" key="6">
    <source>
        <dbReference type="PIRNR" id="PIRNR034781"/>
    </source>
</evidence>
<dbReference type="GO" id="GO:0005576">
    <property type="term" value="C:extracellular region"/>
    <property type="evidence" value="ECO:0007669"/>
    <property type="project" value="UniProtKB-SubCell"/>
</dbReference>
<dbReference type="NCBIfam" id="NF011810">
    <property type="entry name" value="PRK15280.1"/>
    <property type="match status" value="1"/>
</dbReference>
<dbReference type="GO" id="GO:0030036">
    <property type="term" value="P:actin cytoskeleton organization"/>
    <property type="evidence" value="ECO:0007669"/>
    <property type="project" value="UniProtKB-UniRule"/>
</dbReference>
<evidence type="ECO:0000313" key="12">
    <source>
        <dbReference type="Proteomes" id="UP000251994"/>
    </source>
</evidence>
<evidence type="ECO:0000313" key="13">
    <source>
        <dbReference type="Proteomes" id="UP000320106"/>
    </source>
</evidence>
<evidence type="ECO:0000256" key="2">
    <source>
        <dbReference type="ARBA" id="ARBA00022468"/>
    </source>
</evidence>
<reference evidence="11 13" key="3">
    <citation type="submission" date="2019-06" db="EMBL/GenBank/DDBJ databases">
        <title>Comparative genome anaysis of Salmonella and Staphylococcus aureus isolated from China.</title>
        <authorList>
            <person name="Li L."/>
        </authorList>
    </citation>
    <scope>NUCLEOTIDE SEQUENCE [LARGE SCALE GENOMIC DNA]</scope>
    <source>
        <strain evidence="11 13">GSJ/2016-Sal.-012</strain>
    </source>
</reference>
<dbReference type="Pfam" id="PF05364">
    <property type="entry name" value="SecIII_SopE_N"/>
    <property type="match status" value="1"/>
</dbReference>
<reference evidence="10" key="2">
    <citation type="submission" date="2018-11" db="EMBL/GenBank/DDBJ databases">
        <authorList>
            <consortium name="PulseNet: The National Subtyping Network for Foodborne Disease Surveillance"/>
            <person name="Tarr C.L."/>
            <person name="Trees E."/>
            <person name="Katz L.S."/>
            <person name="Carleton-Romer H.A."/>
            <person name="Stroika S."/>
            <person name="Kucerova Z."/>
            <person name="Roache K.F."/>
            <person name="Sabol A.L."/>
            <person name="Besser J."/>
            <person name="Gerner-Smidt P."/>
        </authorList>
    </citation>
    <scope>NUCLEOTIDE SEQUENCE [LARGE SCALE GENOMIC DNA]</scope>
    <source>
        <strain evidence="10">PNUSAS058450</strain>
    </source>
</reference>
<dbReference type="EMBL" id="CP030219">
    <property type="protein sequence ID" value="AXD71720.1"/>
    <property type="molecule type" value="Genomic_DNA"/>
</dbReference>
<keyword evidence="2 6" id="KW-0343">GTPase activation</keyword>
<evidence type="ECO:0000256" key="4">
    <source>
        <dbReference type="ARBA" id="ARBA00022658"/>
    </source>
</evidence>
<comment type="subcellular location">
    <subcellularLocation>
        <location evidence="6">Secreted</location>
    </subcellularLocation>
    <text evidence="6">Secreted via the type III secretion system 1 (SPI-1 T3SS).</text>
</comment>
<feature type="domain" description="Guanine nucleotide exchange factor SopE GEF" evidence="8">
    <location>
        <begin position="103"/>
        <end position="238"/>
    </location>
</feature>
<evidence type="ECO:0000256" key="1">
    <source>
        <dbReference type="ARBA" id="ARBA00006320"/>
    </source>
</evidence>
<accession>A0A1S1A0M9</accession>
<dbReference type="Proteomes" id="UP000251994">
    <property type="component" value="Chromosome"/>
</dbReference>
<dbReference type="EMBL" id="RNKS01000117">
    <property type="protein sequence ID" value="MGD31907.1"/>
    <property type="molecule type" value="Genomic_DNA"/>
</dbReference>
<evidence type="ECO:0000259" key="8">
    <source>
        <dbReference type="Pfam" id="PF07487"/>
    </source>
</evidence>
<sequence>MTNITLSPQLCRIHKSDVEPVKEKTAEKSAFAKSITAVRNSFIRLSTSLSEHFSLHKQTETPTTHFHRGNASEGRSVLTNKIVKDFMLQKLNSLDIKGNASKDPAYARQTCEAILSSVYSNHKDQCCKLLVNKGGSITPFLKEIGEAAQNAGLPGEIKNGVFTPAGAGTNPFVVPLISSASTKYPHMFTNYNQQVSFKAYAEKIIMKEVTSLFNERSMQTPQQFQLTVENIANKYLQNAS</sequence>
<dbReference type="Pfam" id="PF07487">
    <property type="entry name" value="SopE_GEF"/>
    <property type="match status" value="1"/>
</dbReference>
<protein>
    <recommendedName>
        <fullName evidence="6">Guanine nucleotide exchange factor</fullName>
    </recommendedName>
</protein>
<dbReference type="GO" id="GO:0005085">
    <property type="term" value="F:guanyl-nucleotide exchange factor activity"/>
    <property type="evidence" value="ECO:0007669"/>
    <property type="project" value="UniProtKB-UniRule"/>
</dbReference>
<dbReference type="GO" id="GO:0005096">
    <property type="term" value="F:GTPase activator activity"/>
    <property type="evidence" value="ECO:0007669"/>
    <property type="project" value="UniProtKB-KW"/>
</dbReference>
<dbReference type="InterPro" id="IPR005414">
    <property type="entry name" value="SopE"/>
</dbReference>
<proteinExistence type="inferred from homology"/>
<organism evidence="10">
    <name type="scientific">Salmonella enterica</name>
    <name type="common">Salmonella choleraesuis</name>
    <dbReference type="NCBI Taxonomy" id="28901"/>
    <lineage>
        <taxon>Bacteria</taxon>
        <taxon>Pseudomonadati</taxon>
        <taxon>Pseudomonadota</taxon>
        <taxon>Gammaproteobacteria</taxon>
        <taxon>Enterobacterales</taxon>
        <taxon>Enterobacteriaceae</taxon>
        <taxon>Salmonella</taxon>
    </lineage>
</organism>
<reference evidence="9 12" key="1">
    <citation type="submission" date="2018-06" db="EMBL/GenBank/DDBJ databases">
        <title>Completed Genome Sequences of 32 Strains from Various Serotypes of Salmonella enterica.</title>
        <authorList>
            <person name="Nash J.H.E."/>
            <person name="Robertson J."/>
            <person name="Bessonov K."/>
        </authorList>
    </citation>
    <scope>NUCLEOTIDE SEQUENCE [LARGE SCALE GENOMIC DNA]</scope>
    <source>
        <strain evidence="9 12">SA20021456</strain>
    </source>
</reference>
<evidence type="ECO:0000313" key="11">
    <source>
        <dbReference type="EMBL" id="TPQ14420.1"/>
    </source>
</evidence>
<feature type="domain" description="Guanine nucleotide exchange factor SopE N-terminal" evidence="7">
    <location>
        <begin position="2"/>
        <end position="75"/>
    </location>
</feature>
<dbReference type="SUPFAM" id="SSF81832">
    <property type="entry name" value="SopE-like GEF domain"/>
    <property type="match status" value="1"/>
</dbReference>
<dbReference type="AlphaFoldDB" id="A0A1S1A0M9"/>
<keyword evidence="4 6" id="KW-0344">Guanine-nucleotide releasing factor</keyword>
<dbReference type="RefSeq" id="WP_023247735.1">
    <property type="nucleotide sequence ID" value="NZ_CP030219.1"/>
</dbReference>
<dbReference type="Proteomes" id="UP000320106">
    <property type="component" value="Unassembled WGS sequence"/>
</dbReference>
<evidence type="ECO:0000259" key="7">
    <source>
        <dbReference type="Pfam" id="PF05364"/>
    </source>
</evidence>
<evidence type="ECO:0000313" key="10">
    <source>
        <dbReference type="EMBL" id="MGD31907.1"/>
    </source>
</evidence>
<keyword evidence="5 6" id="KW-0843">Virulence</keyword>
<comment type="function">
    <text evidence="6">Activator for both CDC42 and RAC1 by directly interacting with these Rho GTPases and acting as a guanine nucleotide exchange factor (GEF). This activation results in actin cytoskeleton rearrangements and stimulates membrane ruffling, thus promoting bacterial entry into non-phagocytic cells.</text>
</comment>
<dbReference type="InterPro" id="IPR035949">
    <property type="entry name" value="SopE-like_GEF_dom_sf"/>
</dbReference>
<name>A0A1S1A0M9_SALER</name>
<dbReference type="PRINTS" id="PR01593">
    <property type="entry name" value="SOPEPROTEIN"/>
</dbReference>
<dbReference type="EMBL" id="VFRH01000004">
    <property type="protein sequence ID" value="TPQ14420.1"/>
    <property type="molecule type" value="Genomic_DNA"/>
</dbReference>
<keyword evidence="3 6" id="KW-0964">Secreted</keyword>
<dbReference type="InterPro" id="IPR016019">
    <property type="entry name" value="SopE_GEF_dom"/>
</dbReference>
<comment type="similarity">
    <text evidence="1 6">Belongs to the GEF (guanine exchange factor) SopE family.</text>
</comment>
<dbReference type="PIRSF" id="PIRSF034781">
    <property type="entry name" value="SecIII_sopE"/>
    <property type="match status" value="1"/>
</dbReference>
<evidence type="ECO:0000313" key="9">
    <source>
        <dbReference type="EMBL" id="AXD71720.1"/>
    </source>
</evidence>
<evidence type="ECO:0000256" key="3">
    <source>
        <dbReference type="ARBA" id="ARBA00022525"/>
    </source>
</evidence>